<dbReference type="AlphaFoldDB" id="A0AA41Z8Y0"/>
<keyword evidence="3" id="KW-1185">Reference proteome</keyword>
<proteinExistence type="predicted"/>
<feature type="transmembrane region" description="Helical" evidence="1">
    <location>
        <begin position="31"/>
        <end position="51"/>
    </location>
</feature>
<evidence type="ECO:0000256" key="1">
    <source>
        <dbReference type="SAM" id="Phobius"/>
    </source>
</evidence>
<dbReference type="RefSeq" id="WP_179513007.1">
    <property type="nucleotide sequence ID" value="NZ_JANFAU010000007.1"/>
</dbReference>
<keyword evidence="1" id="KW-1133">Transmembrane helix</keyword>
<dbReference type="InterPro" id="IPR010664">
    <property type="entry name" value="LipoPS_assembly_LptC-rel"/>
</dbReference>
<dbReference type="EMBL" id="JANFAV010000005">
    <property type="protein sequence ID" value="MCW6535088.1"/>
    <property type="molecule type" value="Genomic_DNA"/>
</dbReference>
<dbReference type="Proteomes" id="UP001165565">
    <property type="component" value="Unassembled WGS sequence"/>
</dbReference>
<evidence type="ECO:0000313" key="3">
    <source>
        <dbReference type="Proteomes" id="UP001165565"/>
    </source>
</evidence>
<name>A0AA41Z8Y0_9SPHN</name>
<evidence type="ECO:0000313" key="2">
    <source>
        <dbReference type="EMBL" id="MCW6535088.1"/>
    </source>
</evidence>
<dbReference type="Pfam" id="PF06835">
    <property type="entry name" value="LptC"/>
    <property type="match status" value="1"/>
</dbReference>
<protein>
    <submittedName>
        <fullName evidence="2">LPS export ABC transporter periplasmic protein LptC</fullName>
    </submittedName>
</protein>
<sequence>MSEAAAPPLDARQRWAAPDSPHDRIVTTANWVLPVLIGVLSAFLVMAPLTTGGDVSFVLDKNKVEVAKERLKIQAARYRGADGKGQPFELTAGSAIQKSSAEPIVRLQQLAADIKLNDGPASLVAEHGRYNMDTEQVKVDGPISFRGPDGYTLDTVNATVDLKTRKMQSGGAVTGTVRQGTFSANRLDADLDAHSVTLTGNARLHIVPRGAR</sequence>
<organism evidence="2 3">
    <name type="scientific">Sphingomonas lycopersici</name>
    <dbReference type="NCBI Taxonomy" id="2951807"/>
    <lineage>
        <taxon>Bacteria</taxon>
        <taxon>Pseudomonadati</taxon>
        <taxon>Pseudomonadota</taxon>
        <taxon>Alphaproteobacteria</taxon>
        <taxon>Sphingomonadales</taxon>
        <taxon>Sphingomonadaceae</taxon>
        <taxon>Sphingomonas</taxon>
    </lineage>
</organism>
<dbReference type="Gene3D" id="2.60.450.10">
    <property type="entry name" value="Lipopolysaccharide (LPS) transport protein A like domain"/>
    <property type="match status" value="1"/>
</dbReference>
<gene>
    <name evidence="2" type="primary">lptC</name>
    <name evidence="2" type="ORF">NEE01_09855</name>
</gene>
<keyword evidence="1" id="KW-0472">Membrane</keyword>
<reference evidence="2" key="1">
    <citation type="submission" date="2022-06" db="EMBL/GenBank/DDBJ databases">
        <title>Sphingomonas sp. nov. isolated from rhizosphere soil of tomato.</title>
        <authorList>
            <person name="Dong H."/>
            <person name="Gao R."/>
        </authorList>
    </citation>
    <scope>NUCLEOTIDE SEQUENCE</scope>
    <source>
        <strain evidence="2">MMSM24</strain>
    </source>
</reference>
<keyword evidence="1" id="KW-0812">Transmembrane</keyword>
<comment type="caution">
    <text evidence="2">The sequence shown here is derived from an EMBL/GenBank/DDBJ whole genome shotgun (WGS) entry which is preliminary data.</text>
</comment>
<accession>A0AA41Z8Y0</accession>